<dbReference type="RefSeq" id="WP_179726863.1">
    <property type="nucleotide sequence ID" value="NZ_BAABEF010000001.1"/>
</dbReference>
<accession>A0A852RMX4</accession>
<dbReference type="Gene3D" id="3.20.20.140">
    <property type="entry name" value="Metal-dependent hydrolases"/>
    <property type="match status" value="1"/>
</dbReference>
<proteinExistence type="predicted"/>
<organism evidence="3 4">
    <name type="scientific">Nocardioides kongjuensis</name>
    <dbReference type="NCBI Taxonomy" id="349522"/>
    <lineage>
        <taxon>Bacteria</taxon>
        <taxon>Bacillati</taxon>
        <taxon>Actinomycetota</taxon>
        <taxon>Actinomycetes</taxon>
        <taxon>Propionibacteriales</taxon>
        <taxon>Nocardioidaceae</taxon>
        <taxon>Nocardioides</taxon>
    </lineage>
</organism>
<gene>
    <name evidence="3" type="ORF">BJ958_002182</name>
</gene>
<dbReference type="CDD" id="cd01300">
    <property type="entry name" value="YtcJ_like"/>
    <property type="match status" value="1"/>
</dbReference>
<feature type="compositionally biased region" description="Basic and acidic residues" evidence="1">
    <location>
        <begin position="165"/>
        <end position="174"/>
    </location>
</feature>
<comment type="caution">
    <text evidence="3">The sequence shown here is derived from an EMBL/GenBank/DDBJ whole genome shotgun (WGS) entry which is preliminary data.</text>
</comment>
<evidence type="ECO:0000313" key="4">
    <source>
        <dbReference type="Proteomes" id="UP000582231"/>
    </source>
</evidence>
<dbReference type="GO" id="GO:0016810">
    <property type="term" value="F:hydrolase activity, acting on carbon-nitrogen (but not peptide) bonds"/>
    <property type="evidence" value="ECO:0007669"/>
    <property type="project" value="InterPro"/>
</dbReference>
<dbReference type="PANTHER" id="PTHR22642">
    <property type="entry name" value="IMIDAZOLONEPROPIONASE"/>
    <property type="match status" value="1"/>
</dbReference>
<dbReference type="PANTHER" id="PTHR22642:SF2">
    <property type="entry name" value="PROTEIN LONG AFTER FAR-RED 3"/>
    <property type="match status" value="1"/>
</dbReference>
<dbReference type="InterPro" id="IPR013108">
    <property type="entry name" value="Amidohydro_3"/>
</dbReference>
<protein>
    <recommendedName>
        <fullName evidence="2">Amidohydrolase 3 domain-containing protein</fullName>
    </recommendedName>
</protein>
<reference evidence="3 4" key="1">
    <citation type="submission" date="2020-07" db="EMBL/GenBank/DDBJ databases">
        <title>Sequencing the genomes of 1000 actinobacteria strains.</title>
        <authorList>
            <person name="Klenk H.-P."/>
        </authorList>
    </citation>
    <scope>NUCLEOTIDE SEQUENCE [LARGE SCALE GENOMIC DNA]</scope>
    <source>
        <strain evidence="3 4">DSM 19082</strain>
    </source>
</reference>
<name>A0A852RMX4_9ACTN</name>
<evidence type="ECO:0000259" key="2">
    <source>
        <dbReference type="Pfam" id="PF07969"/>
    </source>
</evidence>
<dbReference type="Pfam" id="PF07969">
    <property type="entry name" value="Amidohydro_3"/>
    <property type="match status" value="1"/>
</dbReference>
<evidence type="ECO:0000256" key="1">
    <source>
        <dbReference type="SAM" id="MobiDB-lite"/>
    </source>
</evidence>
<dbReference type="Gene3D" id="3.10.310.70">
    <property type="match status" value="1"/>
</dbReference>
<dbReference type="SUPFAM" id="SSF51338">
    <property type="entry name" value="Composite domain of metallo-dependent hydrolases"/>
    <property type="match status" value="1"/>
</dbReference>
<feature type="domain" description="Amidohydrolase 3" evidence="2">
    <location>
        <begin position="53"/>
        <end position="540"/>
    </location>
</feature>
<evidence type="ECO:0000313" key="3">
    <source>
        <dbReference type="EMBL" id="NYD30636.1"/>
    </source>
</evidence>
<dbReference type="InterPro" id="IPR033932">
    <property type="entry name" value="YtcJ-like"/>
</dbReference>
<keyword evidence="4" id="KW-1185">Reference proteome</keyword>
<dbReference type="EMBL" id="JACCBF010000001">
    <property type="protein sequence ID" value="NYD30636.1"/>
    <property type="molecule type" value="Genomic_DNA"/>
</dbReference>
<dbReference type="SUPFAM" id="SSF51556">
    <property type="entry name" value="Metallo-dependent hydrolases"/>
    <property type="match status" value="1"/>
</dbReference>
<dbReference type="AlphaFoldDB" id="A0A852RMX4"/>
<dbReference type="InterPro" id="IPR032466">
    <property type="entry name" value="Metal_Hydrolase"/>
</dbReference>
<dbReference type="Gene3D" id="2.30.40.10">
    <property type="entry name" value="Urease, subunit C, domain 1"/>
    <property type="match status" value="1"/>
</dbReference>
<dbReference type="Proteomes" id="UP000582231">
    <property type="component" value="Unassembled WGS sequence"/>
</dbReference>
<feature type="region of interest" description="Disordered" evidence="1">
    <location>
        <begin position="162"/>
        <end position="182"/>
    </location>
</feature>
<dbReference type="InterPro" id="IPR011059">
    <property type="entry name" value="Metal-dep_hydrolase_composite"/>
</dbReference>
<sequence length="543" mass="58313">MTHADLVVRDTHVVTWDEARPSADAIALRGDRVVALGAEEVAAVTGPRTEVVEGALVLPGFQDAHVHAPFAGHNLLRVWLNDLEGKDAYLAHIAAYAAAHPDAPWIVGGGWAMEYFPGGTPRKEDLDAIVPDRPVFLLNRDVHGAWVNSRALAVAGIDRATPDPSDGRIERDPVTGEPTGTLHEGAAYTFNDRFVPRPAQADWEQAIRVAQAHLHGLGITGWQDAWVTPDTQAAYEALAKNDELTARVVGALWWDRHRGLEQVEELVARRGSGPVGTFSPTSVKIMADGVMENYTGALLEPYCDGCGGHTDNRGLSYVERALLQEAVTALDGHGFQVHMHAIGDRASRDCLDAVAAARSAHGPNDLRHHIAHLQLVQPEDLPRFAQLGVVANCQAYWAQSDAQMDELTLPFLGEDRARLQFPFADLVLHGARLAMGSDWAVSTADPLAQIEVAITRTDPSQRGGAPFLAHQALDAATAFRAFTAGSAYVNHDDEAGVLRVGSRADLAVLDTDVLAGPHAPDVLPTDARVTLTVAAGRVVHRTA</sequence>